<evidence type="ECO:0000313" key="1">
    <source>
        <dbReference type="Proteomes" id="UP000095286"/>
    </source>
</evidence>
<dbReference type="WBParaSite" id="RSKR_0000612900.1">
    <property type="protein sequence ID" value="RSKR_0000612900.1"/>
    <property type="gene ID" value="RSKR_0000612900"/>
</dbReference>
<name>A0AC35U0F5_9BILA</name>
<organism evidence="1 2">
    <name type="scientific">Rhabditophanes sp. KR3021</name>
    <dbReference type="NCBI Taxonomy" id="114890"/>
    <lineage>
        <taxon>Eukaryota</taxon>
        <taxon>Metazoa</taxon>
        <taxon>Ecdysozoa</taxon>
        <taxon>Nematoda</taxon>
        <taxon>Chromadorea</taxon>
        <taxon>Rhabditida</taxon>
        <taxon>Tylenchina</taxon>
        <taxon>Panagrolaimomorpha</taxon>
        <taxon>Strongyloidoidea</taxon>
        <taxon>Alloionematidae</taxon>
        <taxon>Rhabditophanes</taxon>
    </lineage>
</organism>
<sequence length="980" mass="109861">MDVLNGYYPYTLLAIPIGLIGLTKAIGHLIPGPHHHPTLNVRNKTVLITGASIGLGRALAFKFYREGAKVIVTARSIDKLKDLCEELVALNEKENLKNEHLPDYAYLDLADTKDETLKELVRKSITGDRIDVLVNNAGVSMRGSCLETPIKVQREVFEINYFGHIALTKALIQYIPDDGAIVVISSVQGKIALPHRSAYSASKHAIMAFFDSMRGEERHNLQILTVSAGYINTGFGTRALDIEGKRHGIEDQNQVKGYSPEQASNMIYKALISRKIELIMAPCIHRFGVFLRWFSPTLIFWLVHLVLPFCQLSRGLEDKFYSLSSSKVACGTILNGTDQLGCFTSKEGNNGVLIKFDNAEELVKYGAAMHSLSTQLSKVVAMIDIVDINSELIDKLIEADFVRGILLYSQNGSNIRFSEDSGCPNQLYSFYESVKRDGCQWNSNGAIHQDGFRYLKWGKPVFYIEDSKDINYLMKVYEKYNSPRDMIAKSDGPFAIINLGLPSHKVGNTRRCRYIKDAFFPNNIAYNSGLGDEACDELKDHNVFVPFPPYTNATGKVDTMIVGTRMDTVSLFEGVNHGDSSVLTSLITQLAVIEAMGKSSKTINNHLKSRGKQVLFAFFHGEAYGYIGSSRFVYDIEHGLFPEKHSARKNRMDDFSLYVETQMLLPYGTPDFINYKQKLFYHGTSSKGKQVGTKEIGKAYSESMENDNFSVKNNYTNENLPPSSFFSLLKSNKNIPGIVILPAELVYYNPALNSYFDTSIRDKPSMRDPTIQVVKASAKGILATIMKFSGLSSNVIGINEEYISKLVDCFFYSPDKLCLFFDEILRVEGSTYYQEVYKNIDTYIGSQTSSTIRYAISGVVSRSVSTETAISVTKESCAKKNANADDIYSYVWQFDNSIEAFHCFKTPTFLSIAKSPAFEIENFDLNSTRFSTFADGIWEESFVRVYLEHPPTFDLYFLGASVVVILISIGLSFIKSKYYV</sequence>
<accession>A0AC35U0F5</accession>
<dbReference type="Proteomes" id="UP000095286">
    <property type="component" value="Unplaced"/>
</dbReference>
<protein>
    <submittedName>
        <fullName evidence="2">Nicastrin</fullName>
    </submittedName>
</protein>
<reference evidence="2" key="1">
    <citation type="submission" date="2016-11" db="UniProtKB">
        <authorList>
            <consortium name="WormBaseParasite"/>
        </authorList>
    </citation>
    <scope>IDENTIFICATION</scope>
    <source>
        <strain evidence="2">KR3021</strain>
    </source>
</reference>
<evidence type="ECO:0000313" key="2">
    <source>
        <dbReference type="WBParaSite" id="RSKR_0000612900.1"/>
    </source>
</evidence>
<proteinExistence type="predicted"/>